<dbReference type="InterPro" id="IPR032675">
    <property type="entry name" value="LRR_dom_sf"/>
</dbReference>
<dbReference type="PANTHER" id="PTHR46652">
    <property type="entry name" value="LEUCINE-RICH REPEAT AND IQ DOMAIN-CONTAINING PROTEIN 1-RELATED"/>
    <property type="match status" value="1"/>
</dbReference>
<evidence type="ECO:0000313" key="8">
    <source>
        <dbReference type="Proteomes" id="UP001377804"/>
    </source>
</evidence>
<dbReference type="PANTHER" id="PTHR46652:SF3">
    <property type="entry name" value="LEUCINE-RICH REPEAT-CONTAINING PROTEIN 9"/>
    <property type="match status" value="1"/>
</dbReference>
<dbReference type="SUPFAM" id="SSF52058">
    <property type="entry name" value="L domain-like"/>
    <property type="match status" value="1"/>
</dbReference>
<dbReference type="PROSITE" id="PS51450">
    <property type="entry name" value="LRR"/>
    <property type="match status" value="1"/>
</dbReference>
<keyword evidence="2" id="KW-0677">Repeat</keyword>
<dbReference type="Gene3D" id="3.80.10.10">
    <property type="entry name" value="Ribonuclease Inhibitor"/>
    <property type="match status" value="1"/>
</dbReference>
<comment type="caution">
    <text evidence="7">The sequence shown here is derived from an EMBL/GenBank/DDBJ whole genome shotgun (WGS) entry which is preliminary data.</text>
</comment>
<dbReference type="Pfam" id="PF03217">
    <property type="entry name" value="SlpA"/>
    <property type="match status" value="1"/>
</dbReference>
<evidence type="ECO:0000256" key="2">
    <source>
        <dbReference type="ARBA" id="ARBA00022737"/>
    </source>
</evidence>
<dbReference type="EMBL" id="JAWMWG010000001">
    <property type="protein sequence ID" value="MEJ6347695.1"/>
    <property type="molecule type" value="Genomic_DNA"/>
</dbReference>
<feature type="compositionally biased region" description="Polar residues" evidence="3">
    <location>
        <begin position="438"/>
        <end position="447"/>
    </location>
</feature>
<feature type="region of interest" description="Disordered" evidence="3">
    <location>
        <begin position="266"/>
        <end position="289"/>
    </location>
</feature>
<reference evidence="7 8" key="1">
    <citation type="submission" date="2023-10" db="EMBL/GenBank/DDBJ databases">
        <title>Holzapfeliella saturejae sp. nov. isolated from Satureja montana flowers.</title>
        <authorList>
            <person name="Alcantara C."/>
            <person name="Zuniga M."/>
            <person name="Landete J.M."/>
            <person name="Monedero V."/>
        </authorList>
    </citation>
    <scope>NUCLEOTIDE SEQUENCE [LARGE SCALE GENOMIC DNA]</scope>
    <source>
        <strain evidence="7 8">He02</strain>
    </source>
</reference>
<dbReference type="InterPro" id="IPR022038">
    <property type="entry name" value="Ig-like_bact"/>
</dbReference>
<gene>
    <name evidence="7" type="ORF">R4Y45_00265</name>
</gene>
<evidence type="ECO:0000256" key="1">
    <source>
        <dbReference type="ARBA" id="ARBA00022614"/>
    </source>
</evidence>
<name>A0ABU8SE81_9LACO</name>
<keyword evidence="4" id="KW-0732">Signal</keyword>
<accession>A0ABU8SE81</accession>
<dbReference type="Pfam" id="PF23952">
    <property type="entry name" value="LRR_EndoS"/>
    <property type="match status" value="1"/>
</dbReference>
<dbReference type="Proteomes" id="UP001377804">
    <property type="component" value="Unassembled WGS sequence"/>
</dbReference>
<dbReference type="Gene3D" id="2.60.40.10">
    <property type="entry name" value="Immunoglobulins"/>
    <property type="match status" value="1"/>
</dbReference>
<protein>
    <submittedName>
        <fullName evidence="7">Bacterial Ig-like domain-containing protein</fullName>
    </submittedName>
</protein>
<evidence type="ECO:0000256" key="3">
    <source>
        <dbReference type="SAM" id="MobiDB-lite"/>
    </source>
</evidence>
<organism evidence="7 8">
    <name type="scientific">Holzapfeliella saturejae</name>
    <dbReference type="NCBI Taxonomy" id="3082953"/>
    <lineage>
        <taxon>Bacteria</taxon>
        <taxon>Bacillati</taxon>
        <taxon>Bacillota</taxon>
        <taxon>Bacilli</taxon>
        <taxon>Lactobacillales</taxon>
        <taxon>Lactobacillaceae</taxon>
        <taxon>Holzapfeliella</taxon>
    </lineage>
</organism>
<keyword evidence="1" id="KW-0433">Leucine-rich repeat</keyword>
<dbReference type="InterPro" id="IPR013783">
    <property type="entry name" value="Ig-like_fold"/>
</dbReference>
<feature type="signal peptide" evidence="4">
    <location>
        <begin position="1"/>
        <end position="21"/>
    </location>
</feature>
<sequence length="671" mass="74577">MKKSFKYISTGLLASTLLMSAQQLTNSSVSTSVVQADETLDNWMPDKNLQQAVERQLGTDNITQANIENLTELNVQDTNITNLKGLEKAINLKELRFHNVNFASDLNSYEMFSYSELPESLDTLDLSGNNLSSNQLSTGFNLSDLKTLNVSQNKITDINFYAKSNLSNLKVVRADDNQISDVSVFSNQSSQMIANRNSLRYWTADNNQITDWSSFVGMNFDTSYGDYPSSRNQKISKNLPIKPLKNNTIIPIKNLTITTGVSFGESGTGEAVKEDDSREMNVSFSTGPDSGIGDNIKSDDWSESLYGIQFKYDATNNQILMKVLDNESLPQSFTIEIKGSYGHQQTLVTYSITDSRQSLSVKDVTLTKGQSFDKQDAFVSATDDYGEHVNFGNDISVEGTVDTQKVGTYQLTYSYGSQKKTATITVKEPAKETDNTDDSQNQLLNTKSQARYQTNQKAKQITDYVNQSTSLEAGQKQTVNNYVDSLKQSDLKKIDDETTFNGLRDILNQSQLKTSPSDIEALIQKLIGVSGTIHYIPNYGVQNWTFDQNGQLQPLTGSYTPSNSQVTGFDTKVVDGMSYIRIGSANSQTWVQRQYLSDSVETDLTAIATVGNTPTTNYAVYLRDARGDMTSQTVMPGTSWLVFAQKKIGGQTYYRIGNENQWIQAEFAKLS</sequence>
<feature type="region of interest" description="Disordered" evidence="3">
    <location>
        <begin position="428"/>
        <end position="447"/>
    </location>
</feature>
<dbReference type="InterPro" id="IPR024968">
    <property type="entry name" value="SlpA_C_lactobacillus"/>
</dbReference>
<evidence type="ECO:0000313" key="7">
    <source>
        <dbReference type="EMBL" id="MEJ6347695.1"/>
    </source>
</evidence>
<evidence type="ECO:0000256" key="4">
    <source>
        <dbReference type="SAM" id="SignalP"/>
    </source>
</evidence>
<evidence type="ECO:0000259" key="6">
    <source>
        <dbReference type="Pfam" id="PF07523"/>
    </source>
</evidence>
<feature type="chain" id="PRO_5046867265" evidence="4">
    <location>
        <begin position="22"/>
        <end position="671"/>
    </location>
</feature>
<dbReference type="InterPro" id="IPR050836">
    <property type="entry name" value="SDS22/Internalin_LRR"/>
</dbReference>
<feature type="domain" description="S-layer protein C-terminal" evidence="5">
    <location>
        <begin position="621"/>
        <end position="665"/>
    </location>
</feature>
<keyword evidence="8" id="KW-1185">Reference proteome</keyword>
<proteinExistence type="predicted"/>
<feature type="domain" description="Ig-like" evidence="6">
    <location>
        <begin position="360"/>
        <end position="426"/>
    </location>
</feature>
<dbReference type="RefSeq" id="WP_339968096.1">
    <property type="nucleotide sequence ID" value="NZ_JAWMWG010000001.1"/>
</dbReference>
<evidence type="ECO:0000259" key="5">
    <source>
        <dbReference type="Pfam" id="PF03217"/>
    </source>
</evidence>
<dbReference type="InterPro" id="IPR001611">
    <property type="entry name" value="Leu-rich_rpt"/>
</dbReference>
<dbReference type="Pfam" id="PF07523">
    <property type="entry name" value="Big_3"/>
    <property type="match status" value="1"/>
</dbReference>